<dbReference type="SUPFAM" id="SSF53448">
    <property type="entry name" value="Nucleotide-diphospho-sugar transferases"/>
    <property type="match status" value="1"/>
</dbReference>
<keyword evidence="6" id="KW-1185">Reference proteome</keyword>
<dbReference type="InterPro" id="IPR001173">
    <property type="entry name" value="Glyco_trans_2-like"/>
</dbReference>
<comment type="caution">
    <text evidence="5">The sequence shown here is derived from an EMBL/GenBank/DDBJ whole genome shotgun (WGS) entry which is preliminary data.</text>
</comment>
<name>A0ABT0HNK9_9BACT</name>
<dbReference type="EMBL" id="JALPRF010000003">
    <property type="protein sequence ID" value="MCK8493757.1"/>
    <property type="molecule type" value="Genomic_DNA"/>
</dbReference>
<keyword evidence="3 5" id="KW-0808">Transferase</keyword>
<feature type="domain" description="Glycosyltransferase 2-like" evidence="4">
    <location>
        <begin position="16"/>
        <end position="194"/>
    </location>
</feature>
<gene>
    <name evidence="5" type="ORF">M0L20_17960</name>
</gene>
<dbReference type="PANTHER" id="PTHR43179:SF12">
    <property type="entry name" value="GALACTOFURANOSYLTRANSFERASE GLFT2"/>
    <property type="match status" value="1"/>
</dbReference>
<dbReference type="RefSeq" id="WP_248478373.1">
    <property type="nucleotide sequence ID" value="NZ_JALPRF010000003.1"/>
</dbReference>
<evidence type="ECO:0000313" key="6">
    <source>
        <dbReference type="Proteomes" id="UP001202180"/>
    </source>
</evidence>
<evidence type="ECO:0000259" key="4">
    <source>
        <dbReference type="Pfam" id="PF00535"/>
    </source>
</evidence>
<dbReference type="Pfam" id="PF00535">
    <property type="entry name" value="Glycos_transf_2"/>
    <property type="match status" value="1"/>
</dbReference>
<proteinExistence type="inferred from homology"/>
<protein>
    <submittedName>
        <fullName evidence="5">Glycosyltransferase</fullName>
        <ecNumber evidence="5">2.4.-.-</ecNumber>
    </submittedName>
</protein>
<accession>A0ABT0HNK9</accession>
<evidence type="ECO:0000313" key="5">
    <source>
        <dbReference type="EMBL" id="MCK8493757.1"/>
    </source>
</evidence>
<sequence>MSQYRISNFNEEYTGVLILNYNNPIDTINCVKSVIKHSENSLVKILVVDNGSEVELQKQLFDLLTVLNENINFINTQVNAQSCDLKKLNIVNLDVNGGYATGNNIGLSFFYKDSSVKYIMVLNNDILFTETIIPTLLNFVNTHMNVAVVSPLLYDGKGEVDLECARTKTNSIVMFGKLTILGRMSFFRRRMENTKMIYCDPSIINKEYIEIDLPSGSCMFAKKEVFENVGGFDQNTFLYHEEDIVGSKFENAGLSSYLITTVSCIHLGGNTTRKTNSKFIEKCYSDSGLYYAKNYLKMSHIIYSILHYYVRLKYIIKN</sequence>
<dbReference type="EC" id="2.4.-.-" evidence="5"/>
<dbReference type="Proteomes" id="UP001202180">
    <property type="component" value="Unassembled WGS sequence"/>
</dbReference>
<organism evidence="5 6">
    <name type="scientific">Spirosoma liriopis</name>
    <dbReference type="NCBI Taxonomy" id="2937440"/>
    <lineage>
        <taxon>Bacteria</taxon>
        <taxon>Pseudomonadati</taxon>
        <taxon>Bacteroidota</taxon>
        <taxon>Cytophagia</taxon>
        <taxon>Cytophagales</taxon>
        <taxon>Cytophagaceae</taxon>
        <taxon>Spirosoma</taxon>
    </lineage>
</organism>
<dbReference type="InterPro" id="IPR029044">
    <property type="entry name" value="Nucleotide-diphossugar_trans"/>
</dbReference>
<reference evidence="5 6" key="1">
    <citation type="submission" date="2022-04" db="EMBL/GenBank/DDBJ databases">
        <title>Spirosoma sp. strain RP8 genome sequencing and assembly.</title>
        <authorList>
            <person name="Jung Y."/>
        </authorList>
    </citation>
    <scope>NUCLEOTIDE SEQUENCE [LARGE SCALE GENOMIC DNA]</scope>
    <source>
        <strain evidence="5 6">RP8</strain>
    </source>
</reference>
<dbReference type="GO" id="GO:0016757">
    <property type="term" value="F:glycosyltransferase activity"/>
    <property type="evidence" value="ECO:0007669"/>
    <property type="project" value="UniProtKB-KW"/>
</dbReference>
<dbReference type="PANTHER" id="PTHR43179">
    <property type="entry name" value="RHAMNOSYLTRANSFERASE WBBL"/>
    <property type="match status" value="1"/>
</dbReference>
<dbReference type="Gene3D" id="3.90.550.10">
    <property type="entry name" value="Spore Coat Polysaccharide Biosynthesis Protein SpsA, Chain A"/>
    <property type="match status" value="1"/>
</dbReference>
<evidence type="ECO:0000256" key="1">
    <source>
        <dbReference type="ARBA" id="ARBA00006739"/>
    </source>
</evidence>
<evidence type="ECO:0000256" key="3">
    <source>
        <dbReference type="ARBA" id="ARBA00022679"/>
    </source>
</evidence>
<comment type="similarity">
    <text evidence="1">Belongs to the glycosyltransferase 2 family.</text>
</comment>
<keyword evidence="2 5" id="KW-0328">Glycosyltransferase</keyword>
<evidence type="ECO:0000256" key="2">
    <source>
        <dbReference type="ARBA" id="ARBA00022676"/>
    </source>
</evidence>